<gene>
    <name evidence="2" type="ORF">KVT40_008227</name>
</gene>
<proteinExistence type="predicted"/>
<dbReference type="Proteomes" id="UP000809789">
    <property type="component" value="Unassembled WGS sequence"/>
</dbReference>
<feature type="transmembrane region" description="Helical" evidence="1">
    <location>
        <begin position="257"/>
        <end position="277"/>
    </location>
</feature>
<dbReference type="OrthoDB" id="74360at2759"/>
<evidence type="ECO:0000256" key="1">
    <source>
        <dbReference type="SAM" id="Phobius"/>
    </source>
</evidence>
<sequence>MADDIYSSVLGASVFWSYIVAALAFTAICINVIRTITPPPNPSSSRARLLFTILAVFSFCTLSYHMLNVLILSYRTWSQSRSVPLPACFIGPGCLIGNGRQSLHMWEWSKTSTLFQDFGIALTLGSDRWVWANASLAMTFTRVAFMCIRGWQAKVPHLWAFMALAEILPISFAQNLMYLALLGTSTKQDRAIPGTLMTWLLSGLGYLACLLFAPSAGQQIIYVILVARILLAVPFLTRAASSAQHSKPSKLNGTISAINALVILVVAVQALLVASPFSGHFLPDIYNALVGLDSHPAVSALGYDFLISALSSACWTLADPVAGILPHKSGKVKD</sequence>
<feature type="transmembrane region" description="Helical" evidence="1">
    <location>
        <begin position="194"/>
        <end position="213"/>
    </location>
</feature>
<evidence type="ECO:0000313" key="2">
    <source>
        <dbReference type="EMBL" id="KAG8623251.1"/>
    </source>
</evidence>
<keyword evidence="3" id="KW-1185">Reference proteome</keyword>
<feature type="transmembrane region" description="Helical" evidence="1">
    <location>
        <begin position="219"/>
        <end position="236"/>
    </location>
</feature>
<comment type="caution">
    <text evidence="2">The sequence shown here is derived from an EMBL/GenBank/DDBJ whole genome shotgun (WGS) entry which is preliminary data.</text>
</comment>
<feature type="transmembrane region" description="Helical" evidence="1">
    <location>
        <begin position="158"/>
        <end position="182"/>
    </location>
</feature>
<reference evidence="2" key="1">
    <citation type="submission" date="2021-07" db="EMBL/GenBank/DDBJ databases">
        <title>Elsinoe batatas strain:CRI-CJ2 Genome sequencing and assembly.</title>
        <authorList>
            <person name="Huang L."/>
        </authorList>
    </citation>
    <scope>NUCLEOTIDE SEQUENCE</scope>
    <source>
        <strain evidence="2">CRI-CJ2</strain>
    </source>
</reference>
<accession>A0A8K0PBC2</accession>
<feature type="transmembrane region" description="Helical" evidence="1">
    <location>
        <begin position="15"/>
        <end position="37"/>
    </location>
</feature>
<feature type="transmembrane region" description="Helical" evidence="1">
    <location>
        <begin position="49"/>
        <end position="74"/>
    </location>
</feature>
<keyword evidence="1" id="KW-1133">Transmembrane helix</keyword>
<name>A0A8K0PBC2_9PEZI</name>
<keyword evidence="1" id="KW-0812">Transmembrane</keyword>
<keyword evidence="1" id="KW-0472">Membrane</keyword>
<protein>
    <submittedName>
        <fullName evidence="2">Uncharacterized protein</fullName>
    </submittedName>
</protein>
<dbReference type="EMBL" id="JAESVG020000010">
    <property type="protein sequence ID" value="KAG8623251.1"/>
    <property type="molecule type" value="Genomic_DNA"/>
</dbReference>
<dbReference type="AlphaFoldDB" id="A0A8K0PBC2"/>
<organism evidence="2 3">
    <name type="scientific">Elsinoe batatas</name>
    <dbReference type="NCBI Taxonomy" id="2601811"/>
    <lineage>
        <taxon>Eukaryota</taxon>
        <taxon>Fungi</taxon>
        <taxon>Dikarya</taxon>
        <taxon>Ascomycota</taxon>
        <taxon>Pezizomycotina</taxon>
        <taxon>Dothideomycetes</taxon>
        <taxon>Dothideomycetidae</taxon>
        <taxon>Myriangiales</taxon>
        <taxon>Elsinoaceae</taxon>
        <taxon>Elsinoe</taxon>
    </lineage>
</organism>
<evidence type="ECO:0000313" key="3">
    <source>
        <dbReference type="Proteomes" id="UP000809789"/>
    </source>
</evidence>